<keyword evidence="15" id="KW-1185">Reference proteome</keyword>
<dbReference type="InterPro" id="IPR000182">
    <property type="entry name" value="GNAT_dom"/>
</dbReference>
<evidence type="ECO:0000256" key="9">
    <source>
        <dbReference type="ARBA" id="ARBA00023306"/>
    </source>
</evidence>
<dbReference type="Gene3D" id="3.40.630.30">
    <property type="match status" value="1"/>
</dbReference>
<dbReference type="PANTHER" id="PTHR45884:SF2">
    <property type="entry name" value="N-ACETYLTRANSFERASE ECO"/>
    <property type="match status" value="1"/>
</dbReference>
<dbReference type="eggNOG" id="KOG3014">
    <property type="taxonomic scope" value="Eukaryota"/>
</dbReference>
<evidence type="ECO:0000256" key="6">
    <source>
        <dbReference type="ARBA" id="ARBA00022771"/>
    </source>
</evidence>
<keyword evidence="10" id="KW-0012">Acyltransferase</keyword>
<dbReference type="GO" id="GO:0034089">
    <property type="term" value="P:establishment of meiotic sister chromatid cohesion"/>
    <property type="evidence" value="ECO:0007669"/>
    <property type="project" value="EnsemblFungi"/>
</dbReference>
<dbReference type="GO" id="GO:0006302">
    <property type="term" value="P:double-strand break repair"/>
    <property type="evidence" value="ECO:0007669"/>
    <property type="project" value="EnsemblFungi"/>
</dbReference>
<feature type="domain" description="N-acetyltransferase" evidence="13">
    <location>
        <begin position="120"/>
        <end position="277"/>
    </location>
</feature>
<dbReference type="AlphaFoldDB" id="G8C1R5"/>
<evidence type="ECO:0000256" key="12">
    <source>
        <dbReference type="SAM" id="MobiDB-lite"/>
    </source>
</evidence>
<comment type="similarity">
    <text evidence="2">Belongs to the acetyltransferase family. ECO subfamily.</text>
</comment>
<dbReference type="GO" id="GO:0007076">
    <property type="term" value="P:mitotic chromosome condensation"/>
    <property type="evidence" value="ECO:0007669"/>
    <property type="project" value="EnsemblFungi"/>
</dbReference>
<keyword evidence="7" id="KW-0862">Zinc</keyword>
<dbReference type="InterPro" id="IPR028009">
    <property type="entry name" value="ESCO_Acetyltransf_dom"/>
</dbReference>
<name>G8C1R5_TETPH</name>
<accession>G8C1R5</accession>
<evidence type="ECO:0000256" key="2">
    <source>
        <dbReference type="ARBA" id="ARBA00005816"/>
    </source>
</evidence>
<dbReference type="GO" id="GO:0000785">
    <property type="term" value="C:chromatin"/>
    <property type="evidence" value="ECO:0007669"/>
    <property type="project" value="EnsemblFungi"/>
</dbReference>
<proteinExistence type="inferred from homology"/>
<dbReference type="Pfam" id="PF13880">
    <property type="entry name" value="Acetyltransf_13"/>
    <property type="match status" value="1"/>
</dbReference>
<dbReference type="Proteomes" id="UP000005666">
    <property type="component" value="Chromosome 15"/>
</dbReference>
<evidence type="ECO:0000256" key="8">
    <source>
        <dbReference type="ARBA" id="ARBA00023242"/>
    </source>
</evidence>
<comment type="subcellular location">
    <subcellularLocation>
        <location evidence="1">Nucleus</location>
    </subcellularLocation>
</comment>
<dbReference type="PANTHER" id="PTHR45884">
    <property type="entry name" value="N-ACETYLTRANSFERASE ECO"/>
    <property type="match status" value="1"/>
</dbReference>
<dbReference type="Pfam" id="PF13878">
    <property type="entry name" value="zf-C2H2_3"/>
    <property type="match status" value="1"/>
</dbReference>
<organism evidence="14 15">
    <name type="scientific">Tetrapisispora phaffii (strain ATCC 24235 / CBS 4417 / NBRC 1672 / NRRL Y-8282 / UCD 70-5)</name>
    <name type="common">Yeast</name>
    <name type="synonym">Fabospora phaffii</name>
    <dbReference type="NCBI Taxonomy" id="1071381"/>
    <lineage>
        <taxon>Eukaryota</taxon>
        <taxon>Fungi</taxon>
        <taxon>Dikarya</taxon>
        <taxon>Ascomycota</taxon>
        <taxon>Saccharomycotina</taxon>
        <taxon>Saccharomycetes</taxon>
        <taxon>Saccharomycetales</taxon>
        <taxon>Saccharomycetaceae</taxon>
        <taxon>Tetrapisispora</taxon>
    </lineage>
</organism>
<dbReference type="InterPro" id="IPR028005">
    <property type="entry name" value="AcTrfase_ESCO_Znf_dom"/>
</dbReference>
<keyword evidence="9" id="KW-0131">Cell cycle</keyword>
<dbReference type="GO" id="GO:0008270">
    <property type="term" value="F:zinc ion binding"/>
    <property type="evidence" value="ECO:0007669"/>
    <property type="project" value="UniProtKB-KW"/>
</dbReference>
<dbReference type="OrthoDB" id="428854at2759"/>
<evidence type="ECO:0000256" key="10">
    <source>
        <dbReference type="ARBA" id="ARBA00023315"/>
    </source>
</evidence>
<evidence type="ECO:0000313" key="14">
    <source>
        <dbReference type="EMBL" id="CCE66093.1"/>
    </source>
</evidence>
<evidence type="ECO:0000259" key="13">
    <source>
        <dbReference type="PROSITE" id="PS51186"/>
    </source>
</evidence>
<evidence type="ECO:0000256" key="1">
    <source>
        <dbReference type="ARBA" id="ARBA00004123"/>
    </source>
</evidence>
<dbReference type="PROSITE" id="PS51186">
    <property type="entry name" value="GNAT"/>
    <property type="match status" value="1"/>
</dbReference>
<dbReference type="GO" id="GO:0006260">
    <property type="term" value="P:DNA replication"/>
    <property type="evidence" value="ECO:0007669"/>
    <property type="project" value="EnsemblFungi"/>
</dbReference>
<keyword evidence="4" id="KW-0808">Transferase</keyword>
<keyword evidence="5" id="KW-0479">Metal-binding</keyword>
<keyword evidence="6" id="KW-0863">Zinc-finger</keyword>
<dbReference type="STRING" id="1071381.G8C1R5"/>
<dbReference type="EMBL" id="HE612870">
    <property type="protein sequence ID" value="CCE66093.1"/>
    <property type="molecule type" value="Genomic_DNA"/>
</dbReference>
<dbReference type="GO" id="GO:0007088">
    <property type="term" value="P:regulation of mitotic nuclear division"/>
    <property type="evidence" value="ECO:0007669"/>
    <property type="project" value="EnsemblFungi"/>
</dbReference>
<sequence length="277" mass="31395">MKNLGSSSKSKINPKSVVKNNNKYVQSRLQFNSNKTSRKSNLTKCEKCGMLYSINSIPDIDSHKTYHTMHLSGHKWAKTWGSYIEGPKLIDQKITPPTSSSTSNDSTYTSDLQSKNEYVVVVRPQFPKEVKAASELMSVVNDELNAPHNENDFWATVDGKGKLFLYIKDDRAVGAISVEPIDSTRSRWMVYENKSIIDHIRPHFKVGISRIWVCKEHRSQGIAVKLLEAARTNMNPSRTMQRWELAWSQPTESGGKLASKYNGMKHKSGKLLIPCYI</sequence>
<dbReference type="GO" id="GO:0061733">
    <property type="term" value="F:protein-lysine-acetyltransferase activity"/>
    <property type="evidence" value="ECO:0007669"/>
    <property type="project" value="TreeGrafter"/>
</dbReference>
<feature type="region of interest" description="Disordered" evidence="12">
    <location>
        <begin position="1"/>
        <end position="21"/>
    </location>
</feature>
<evidence type="ECO:0000256" key="5">
    <source>
        <dbReference type="ARBA" id="ARBA00022723"/>
    </source>
</evidence>
<dbReference type="GO" id="GO:0003682">
    <property type="term" value="F:chromatin binding"/>
    <property type="evidence" value="ECO:0007669"/>
    <property type="project" value="EnsemblFungi"/>
</dbReference>
<protein>
    <recommendedName>
        <fullName evidence="3">N-acetyltransferase ECO1</fullName>
    </recommendedName>
    <alternativeName>
        <fullName evidence="11">Establishment of cohesion protein 1</fullName>
    </alternativeName>
</protein>
<reference evidence="14 15" key="1">
    <citation type="journal article" date="2011" name="Proc. Natl. Acad. Sci. U.S.A.">
        <title>Evolutionary erosion of yeast sex chromosomes by mating-type switching accidents.</title>
        <authorList>
            <person name="Gordon J.L."/>
            <person name="Armisen D."/>
            <person name="Proux-Wera E."/>
            <person name="Oheigeartaigh S.S."/>
            <person name="Byrne K.P."/>
            <person name="Wolfe K.H."/>
        </authorList>
    </citation>
    <scope>NUCLEOTIDE SEQUENCE [LARGE SCALE GENOMIC DNA]</scope>
    <source>
        <strain evidence="15">ATCC 24235 / CBS 4417 / NBRC 1672 / NRRL Y-8282 / UCD 70-5</strain>
    </source>
</reference>
<evidence type="ECO:0000256" key="11">
    <source>
        <dbReference type="ARBA" id="ARBA00032212"/>
    </source>
</evidence>
<dbReference type="GO" id="GO:0034087">
    <property type="term" value="P:establishment of mitotic sister chromatid cohesion"/>
    <property type="evidence" value="ECO:0007669"/>
    <property type="project" value="EnsemblFungi"/>
</dbReference>
<evidence type="ECO:0000256" key="3">
    <source>
        <dbReference type="ARBA" id="ARBA00022043"/>
    </source>
</evidence>
<keyword evidence="8" id="KW-0539">Nucleus</keyword>
<dbReference type="GO" id="GO:0032200">
    <property type="term" value="P:telomere organization"/>
    <property type="evidence" value="ECO:0007669"/>
    <property type="project" value="EnsemblFungi"/>
</dbReference>
<dbReference type="GO" id="GO:0043596">
    <property type="term" value="C:nuclear replication fork"/>
    <property type="evidence" value="ECO:0007669"/>
    <property type="project" value="EnsemblFungi"/>
</dbReference>
<dbReference type="OMA" id="PSITHQE"/>
<dbReference type="GeneID" id="11530598"/>
<evidence type="ECO:0000313" key="15">
    <source>
        <dbReference type="Proteomes" id="UP000005666"/>
    </source>
</evidence>
<dbReference type="KEGG" id="tpf:TPHA_0O01240"/>
<dbReference type="SUPFAM" id="SSF55729">
    <property type="entry name" value="Acyl-CoA N-acyltransferases (Nat)"/>
    <property type="match status" value="1"/>
</dbReference>
<gene>
    <name evidence="14" type="primary">TPHA0O01240</name>
    <name evidence="14" type="ordered locus">TPHA_0O01240</name>
</gene>
<dbReference type="GO" id="GO:0140588">
    <property type="term" value="P:chromatin looping"/>
    <property type="evidence" value="ECO:0007669"/>
    <property type="project" value="EnsemblFungi"/>
</dbReference>
<dbReference type="InterPro" id="IPR016181">
    <property type="entry name" value="Acyl_CoA_acyltransferase"/>
</dbReference>
<evidence type="ECO:0000256" key="7">
    <source>
        <dbReference type="ARBA" id="ARBA00022833"/>
    </source>
</evidence>
<evidence type="ECO:0000256" key="4">
    <source>
        <dbReference type="ARBA" id="ARBA00022679"/>
    </source>
</evidence>
<dbReference type="RefSeq" id="XP_003688527.1">
    <property type="nucleotide sequence ID" value="XM_003688479.1"/>
</dbReference>
<dbReference type="GO" id="GO:0070058">
    <property type="term" value="P:tRNA gene clustering"/>
    <property type="evidence" value="ECO:0007669"/>
    <property type="project" value="EnsemblFungi"/>
</dbReference>
<dbReference type="CDD" id="cd04301">
    <property type="entry name" value="NAT_SF"/>
    <property type="match status" value="1"/>
</dbReference>
<dbReference type="HOGENOM" id="CLU_039183_2_1_1"/>